<dbReference type="SMART" id="SM00353">
    <property type="entry name" value="HLH"/>
    <property type="match status" value="1"/>
</dbReference>
<dbReference type="InterPro" id="IPR011598">
    <property type="entry name" value="bHLH_dom"/>
</dbReference>
<dbReference type="PROSITE" id="PS50888">
    <property type="entry name" value="BHLH"/>
    <property type="match status" value="1"/>
</dbReference>
<feature type="region of interest" description="Disordered" evidence="12">
    <location>
        <begin position="125"/>
        <end position="159"/>
    </location>
</feature>
<keyword evidence="15" id="KW-1185">Reference proteome</keyword>
<evidence type="ECO:0000256" key="9">
    <source>
        <dbReference type="ARBA" id="ARBA00067368"/>
    </source>
</evidence>
<organism evidence="14 15">
    <name type="scientific">Callorhinchus milii</name>
    <name type="common">Ghost shark</name>
    <dbReference type="NCBI Taxonomy" id="7868"/>
    <lineage>
        <taxon>Eukaryota</taxon>
        <taxon>Metazoa</taxon>
        <taxon>Chordata</taxon>
        <taxon>Craniata</taxon>
        <taxon>Vertebrata</taxon>
        <taxon>Chondrichthyes</taxon>
        <taxon>Holocephali</taxon>
        <taxon>Chimaeriformes</taxon>
        <taxon>Callorhinchidae</taxon>
        <taxon>Callorhinchus</taxon>
    </lineage>
</organism>
<dbReference type="AlphaFoldDB" id="A0A4W3HAJ2"/>
<evidence type="ECO:0000256" key="10">
    <source>
        <dbReference type="ARBA" id="ARBA00076138"/>
    </source>
</evidence>
<dbReference type="GO" id="GO:0046983">
    <property type="term" value="F:protein dimerization activity"/>
    <property type="evidence" value="ECO:0007669"/>
    <property type="project" value="InterPro"/>
</dbReference>
<dbReference type="OMA" id="PSKINGG"/>
<dbReference type="FunFam" id="4.10.280.10:FF:000065">
    <property type="entry name" value="class A basic helix-loop-helix protein 15"/>
    <property type="match status" value="1"/>
</dbReference>
<keyword evidence="4" id="KW-0805">Transcription regulation</keyword>
<evidence type="ECO:0000256" key="6">
    <source>
        <dbReference type="ARBA" id="ARBA00023163"/>
    </source>
</evidence>
<dbReference type="GeneTree" id="ENSGT00940000161824"/>
<reference evidence="15" key="2">
    <citation type="journal article" date="2007" name="PLoS Biol.">
        <title>Survey sequencing and comparative analysis of the elephant shark (Callorhinchus milii) genome.</title>
        <authorList>
            <person name="Venkatesh B."/>
            <person name="Kirkness E.F."/>
            <person name="Loh Y.H."/>
            <person name="Halpern A.L."/>
            <person name="Lee A.P."/>
            <person name="Johnson J."/>
            <person name="Dandona N."/>
            <person name="Viswanathan L.D."/>
            <person name="Tay A."/>
            <person name="Venter J.C."/>
            <person name="Strausberg R.L."/>
            <person name="Brenner S."/>
        </authorList>
    </citation>
    <scope>NUCLEOTIDE SEQUENCE [LARGE SCALE GENOMIC DNA]</scope>
</reference>
<name>A0A4W3HAJ2_CALMI</name>
<feature type="compositionally biased region" description="Basic and acidic residues" evidence="12">
    <location>
        <begin position="60"/>
        <end position="75"/>
    </location>
</feature>
<feature type="region of interest" description="Disordered" evidence="12">
    <location>
        <begin position="1"/>
        <end position="75"/>
    </location>
</feature>
<sequence length="159" mass="17704">APESERGSKRMSESVPGSGSQREGQRARGRSCRQAGAARGTSPSGGAEAAVGTRRKHALSVRERNLRRIESNERERQRMHNLNAAFQALREVIPHVEADKKLSKIETLTLAKNYIKSLTTTILSMSKEPSPRPLSSRELKGSQPPLARRLPWKEKNIRT</sequence>
<evidence type="ECO:0000313" key="14">
    <source>
        <dbReference type="Ensembl" id="ENSCMIP00000012172.1"/>
    </source>
</evidence>
<dbReference type="GO" id="GO:0007423">
    <property type="term" value="P:sensory organ development"/>
    <property type="evidence" value="ECO:0007669"/>
    <property type="project" value="TreeGrafter"/>
</dbReference>
<evidence type="ECO:0000256" key="5">
    <source>
        <dbReference type="ARBA" id="ARBA00023125"/>
    </source>
</evidence>
<keyword evidence="5" id="KW-0238">DNA-binding</keyword>
<comment type="subunit">
    <text evidence="8">Forms homodimers or heterodimers with TCF3 gene products E12 and E47. These dimers bind to the E-box site, however, heterodimer with MYOD1 does not bind target DNA.</text>
</comment>
<dbReference type="PANTHER" id="PTHR19290">
    <property type="entry name" value="BASIC HELIX-LOOP-HELIX PROTEIN NEUROGENIN-RELATED"/>
    <property type="match status" value="1"/>
</dbReference>
<reference evidence="14" key="5">
    <citation type="submission" date="2025-09" db="UniProtKB">
        <authorList>
            <consortium name="Ensembl"/>
        </authorList>
    </citation>
    <scope>IDENTIFICATION</scope>
</reference>
<evidence type="ECO:0000256" key="4">
    <source>
        <dbReference type="ARBA" id="ARBA00023015"/>
    </source>
</evidence>
<dbReference type="GO" id="GO:0000981">
    <property type="term" value="F:DNA-binding transcription factor activity, RNA polymerase II-specific"/>
    <property type="evidence" value="ECO:0007669"/>
    <property type="project" value="TreeGrafter"/>
</dbReference>
<dbReference type="STRING" id="7868.ENSCMIP00000012172"/>
<accession>A0A4W3HAJ2</accession>
<evidence type="ECO:0000256" key="7">
    <source>
        <dbReference type="ARBA" id="ARBA00023242"/>
    </source>
</evidence>
<protein>
    <recommendedName>
        <fullName evidence="9">Class A basic helix-loop-helix protein 15</fullName>
    </recommendedName>
    <alternativeName>
        <fullName evidence="11">Class B basic helix-loop-helix protein 8</fullName>
    </alternativeName>
    <alternativeName>
        <fullName evidence="10">Muscle, intestine and stomach expression 1</fullName>
    </alternativeName>
</protein>
<feature type="compositionally biased region" description="Basic and acidic residues" evidence="12">
    <location>
        <begin position="1"/>
        <end position="12"/>
    </location>
</feature>
<dbReference type="Pfam" id="PF00010">
    <property type="entry name" value="HLH"/>
    <property type="match status" value="1"/>
</dbReference>
<dbReference type="InterPro" id="IPR050359">
    <property type="entry name" value="bHLH_transcription_factors"/>
</dbReference>
<reference evidence="15" key="3">
    <citation type="journal article" date="2014" name="Nature">
        <title>Elephant shark genome provides unique insights into gnathostome evolution.</title>
        <authorList>
            <consortium name="International Elephant Shark Genome Sequencing Consortium"/>
            <person name="Venkatesh B."/>
            <person name="Lee A.P."/>
            <person name="Ravi V."/>
            <person name="Maurya A.K."/>
            <person name="Lian M.M."/>
            <person name="Swann J.B."/>
            <person name="Ohta Y."/>
            <person name="Flajnik M.F."/>
            <person name="Sutoh Y."/>
            <person name="Kasahara M."/>
            <person name="Hoon S."/>
            <person name="Gangu V."/>
            <person name="Roy S.W."/>
            <person name="Irimia M."/>
            <person name="Korzh V."/>
            <person name="Kondrychyn I."/>
            <person name="Lim Z.W."/>
            <person name="Tay B.H."/>
            <person name="Tohari S."/>
            <person name="Kong K.W."/>
            <person name="Ho S."/>
            <person name="Lorente-Galdos B."/>
            <person name="Quilez J."/>
            <person name="Marques-Bonet T."/>
            <person name="Raney B.J."/>
            <person name="Ingham P.W."/>
            <person name="Tay A."/>
            <person name="Hillier L.W."/>
            <person name="Minx P."/>
            <person name="Boehm T."/>
            <person name="Wilson R.K."/>
            <person name="Brenner S."/>
            <person name="Warren W.C."/>
        </authorList>
    </citation>
    <scope>NUCLEOTIDE SEQUENCE [LARGE SCALE GENOMIC DNA]</scope>
</reference>
<dbReference type="InParanoid" id="A0A4W3HAJ2"/>
<dbReference type="Gene3D" id="4.10.280.10">
    <property type="entry name" value="Helix-loop-helix DNA-binding domain"/>
    <property type="match status" value="1"/>
</dbReference>
<reference evidence="14" key="4">
    <citation type="submission" date="2025-08" db="UniProtKB">
        <authorList>
            <consortium name="Ensembl"/>
        </authorList>
    </citation>
    <scope>IDENTIFICATION</scope>
</reference>
<dbReference type="InterPro" id="IPR036638">
    <property type="entry name" value="HLH_DNA-bd_sf"/>
</dbReference>
<comment type="subcellular location">
    <subcellularLocation>
        <location evidence="1">Nucleus</location>
    </subcellularLocation>
</comment>
<reference evidence="15" key="1">
    <citation type="journal article" date="2006" name="Science">
        <title>Ancient noncoding elements conserved in the human genome.</title>
        <authorList>
            <person name="Venkatesh B."/>
            <person name="Kirkness E.F."/>
            <person name="Loh Y.H."/>
            <person name="Halpern A.L."/>
            <person name="Lee A.P."/>
            <person name="Johnson J."/>
            <person name="Dandona N."/>
            <person name="Viswanathan L.D."/>
            <person name="Tay A."/>
            <person name="Venter J.C."/>
            <person name="Strausberg R.L."/>
            <person name="Brenner S."/>
        </authorList>
    </citation>
    <scope>NUCLEOTIDE SEQUENCE [LARGE SCALE GENOMIC DNA]</scope>
</reference>
<dbReference type="PANTHER" id="PTHR19290:SF160">
    <property type="entry name" value="CLASS A BASIC HELIX-LOOP-HELIX PROTEIN 15"/>
    <property type="match status" value="1"/>
</dbReference>
<dbReference type="GO" id="GO:0070888">
    <property type="term" value="F:E-box binding"/>
    <property type="evidence" value="ECO:0007669"/>
    <property type="project" value="TreeGrafter"/>
</dbReference>
<keyword evidence="6" id="KW-0804">Transcription</keyword>
<evidence type="ECO:0000256" key="8">
    <source>
        <dbReference type="ARBA" id="ARBA00064489"/>
    </source>
</evidence>
<keyword evidence="3" id="KW-0597">Phosphoprotein</keyword>
<keyword evidence="7" id="KW-0539">Nucleus</keyword>
<evidence type="ECO:0000313" key="15">
    <source>
        <dbReference type="Proteomes" id="UP000314986"/>
    </source>
</evidence>
<dbReference type="Ensembl" id="ENSCMIT00000012461.1">
    <property type="protein sequence ID" value="ENSCMIP00000012172.1"/>
    <property type="gene ID" value="ENSCMIG00000006240.1"/>
</dbReference>
<evidence type="ECO:0000256" key="2">
    <source>
        <dbReference type="ARBA" id="ARBA00022491"/>
    </source>
</evidence>
<dbReference type="GO" id="GO:0045944">
    <property type="term" value="P:positive regulation of transcription by RNA polymerase II"/>
    <property type="evidence" value="ECO:0007669"/>
    <property type="project" value="TreeGrafter"/>
</dbReference>
<evidence type="ECO:0000256" key="1">
    <source>
        <dbReference type="ARBA" id="ARBA00004123"/>
    </source>
</evidence>
<keyword evidence="2" id="KW-0678">Repressor</keyword>
<dbReference type="GO" id="GO:0005634">
    <property type="term" value="C:nucleus"/>
    <property type="evidence" value="ECO:0007669"/>
    <property type="project" value="UniProtKB-SubCell"/>
</dbReference>
<evidence type="ECO:0000256" key="12">
    <source>
        <dbReference type="SAM" id="MobiDB-lite"/>
    </source>
</evidence>
<evidence type="ECO:0000256" key="11">
    <source>
        <dbReference type="ARBA" id="ARBA00077672"/>
    </source>
</evidence>
<proteinExistence type="predicted"/>
<dbReference type="FunCoup" id="A0A4W3HAJ2">
    <property type="interactions" value="34"/>
</dbReference>
<evidence type="ECO:0000259" key="13">
    <source>
        <dbReference type="PROSITE" id="PS50888"/>
    </source>
</evidence>
<evidence type="ECO:0000256" key="3">
    <source>
        <dbReference type="ARBA" id="ARBA00022553"/>
    </source>
</evidence>
<dbReference type="SUPFAM" id="SSF47459">
    <property type="entry name" value="HLH, helix-loop-helix DNA-binding domain"/>
    <property type="match status" value="1"/>
</dbReference>
<dbReference type="GO" id="GO:0061564">
    <property type="term" value="P:axon development"/>
    <property type="evidence" value="ECO:0007669"/>
    <property type="project" value="TreeGrafter"/>
</dbReference>
<dbReference type="Proteomes" id="UP000314986">
    <property type="component" value="Unassembled WGS sequence"/>
</dbReference>
<feature type="domain" description="BHLH" evidence="13">
    <location>
        <begin position="66"/>
        <end position="118"/>
    </location>
</feature>